<keyword evidence="9" id="KW-0406">Ion transport</keyword>
<dbReference type="InterPro" id="IPR005821">
    <property type="entry name" value="Ion_trans_dom"/>
</dbReference>
<keyword evidence="10 14" id="KW-0472">Membrane</keyword>
<dbReference type="InterPro" id="IPR027359">
    <property type="entry name" value="Volt_channel_dom_sf"/>
</dbReference>
<dbReference type="GO" id="GO:0005886">
    <property type="term" value="C:plasma membrane"/>
    <property type="evidence" value="ECO:0007669"/>
    <property type="project" value="UniProtKB-SubCell"/>
</dbReference>
<keyword evidence="11" id="KW-0407">Ion channel</keyword>
<evidence type="ECO:0000256" key="5">
    <source>
        <dbReference type="ARBA" id="ARBA00022692"/>
    </source>
</evidence>
<feature type="region of interest" description="Disordered" evidence="13">
    <location>
        <begin position="1"/>
        <end position="41"/>
    </location>
</feature>
<keyword evidence="8" id="KW-0175">Coiled coil</keyword>
<evidence type="ECO:0000256" key="10">
    <source>
        <dbReference type="ARBA" id="ARBA00023136"/>
    </source>
</evidence>
<dbReference type="PANTHER" id="PTHR46480">
    <property type="entry name" value="F20B24.22"/>
    <property type="match status" value="1"/>
</dbReference>
<dbReference type="Proteomes" id="UP000184330">
    <property type="component" value="Unassembled WGS sequence"/>
</dbReference>
<feature type="compositionally biased region" description="Low complexity" evidence="13">
    <location>
        <begin position="7"/>
        <end position="36"/>
    </location>
</feature>
<evidence type="ECO:0000256" key="11">
    <source>
        <dbReference type="ARBA" id="ARBA00023303"/>
    </source>
</evidence>
<evidence type="ECO:0000256" key="14">
    <source>
        <dbReference type="SAM" id="Phobius"/>
    </source>
</evidence>
<gene>
    <name evidence="16" type="ORF">PAC_10275</name>
</gene>
<proteinExistence type="predicted"/>
<dbReference type="EMBL" id="FJOG01000016">
    <property type="protein sequence ID" value="CZR60379.1"/>
    <property type="molecule type" value="Genomic_DNA"/>
</dbReference>
<dbReference type="PANTHER" id="PTHR46480:SF1">
    <property type="entry name" value="VOLTAGE-GATED HYDROGEN CHANNEL 1"/>
    <property type="match status" value="1"/>
</dbReference>
<organism evidence="16 17">
    <name type="scientific">Phialocephala subalpina</name>
    <dbReference type="NCBI Taxonomy" id="576137"/>
    <lineage>
        <taxon>Eukaryota</taxon>
        <taxon>Fungi</taxon>
        <taxon>Dikarya</taxon>
        <taxon>Ascomycota</taxon>
        <taxon>Pezizomycotina</taxon>
        <taxon>Leotiomycetes</taxon>
        <taxon>Helotiales</taxon>
        <taxon>Mollisiaceae</taxon>
        <taxon>Phialocephala</taxon>
        <taxon>Phialocephala fortinii species complex</taxon>
    </lineage>
</organism>
<protein>
    <recommendedName>
        <fullName evidence="2">Voltage-gated hydrogen channel 1</fullName>
    </recommendedName>
    <alternativeName>
        <fullName evidence="12">Hydrogen voltage-gated channel 1</fullName>
    </alternativeName>
</protein>
<dbReference type="AlphaFoldDB" id="A0A1L7X5T2"/>
<evidence type="ECO:0000313" key="17">
    <source>
        <dbReference type="Proteomes" id="UP000184330"/>
    </source>
</evidence>
<keyword evidence="6" id="KW-0851">Voltage-gated channel</keyword>
<feature type="domain" description="Ion transport" evidence="15">
    <location>
        <begin position="106"/>
        <end position="181"/>
    </location>
</feature>
<keyword evidence="17" id="KW-1185">Reference proteome</keyword>
<dbReference type="GO" id="GO:0030171">
    <property type="term" value="F:voltage-gated proton channel activity"/>
    <property type="evidence" value="ECO:0007669"/>
    <property type="project" value="InterPro"/>
</dbReference>
<accession>A0A1L7X5T2</accession>
<evidence type="ECO:0000256" key="4">
    <source>
        <dbReference type="ARBA" id="ARBA00022475"/>
    </source>
</evidence>
<evidence type="ECO:0000256" key="13">
    <source>
        <dbReference type="SAM" id="MobiDB-lite"/>
    </source>
</evidence>
<evidence type="ECO:0000313" key="16">
    <source>
        <dbReference type="EMBL" id="CZR60379.1"/>
    </source>
</evidence>
<name>A0A1L7X5T2_9HELO</name>
<evidence type="ECO:0000256" key="1">
    <source>
        <dbReference type="ARBA" id="ARBA00004651"/>
    </source>
</evidence>
<dbReference type="GO" id="GO:0034702">
    <property type="term" value="C:monoatomic ion channel complex"/>
    <property type="evidence" value="ECO:0007669"/>
    <property type="project" value="UniProtKB-KW"/>
</dbReference>
<keyword evidence="7 14" id="KW-1133">Transmembrane helix</keyword>
<evidence type="ECO:0000256" key="8">
    <source>
        <dbReference type="ARBA" id="ARBA00023054"/>
    </source>
</evidence>
<dbReference type="Gene3D" id="1.20.120.350">
    <property type="entry name" value="Voltage-gated potassium channels. Chain C"/>
    <property type="match status" value="1"/>
</dbReference>
<feature type="region of interest" description="Disordered" evidence="13">
    <location>
        <begin position="216"/>
        <end position="235"/>
    </location>
</feature>
<dbReference type="STRING" id="576137.A0A1L7X5T2"/>
<feature type="transmembrane region" description="Helical" evidence="14">
    <location>
        <begin position="67"/>
        <end position="89"/>
    </location>
</feature>
<evidence type="ECO:0000256" key="9">
    <source>
        <dbReference type="ARBA" id="ARBA00023065"/>
    </source>
</evidence>
<feature type="transmembrane region" description="Helical" evidence="14">
    <location>
        <begin position="142"/>
        <end position="161"/>
    </location>
</feature>
<evidence type="ECO:0000256" key="2">
    <source>
        <dbReference type="ARBA" id="ARBA00015897"/>
    </source>
</evidence>
<evidence type="ECO:0000259" key="15">
    <source>
        <dbReference type="Pfam" id="PF00520"/>
    </source>
</evidence>
<keyword evidence="4" id="KW-1003">Cell membrane</keyword>
<reference evidence="16 17" key="1">
    <citation type="submission" date="2016-03" db="EMBL/GenBank/DDBJ databases">
        <authorList>
            <person name="Ploux O."/>
        </authorList>
    </citation>
    <scope>NUCLEOTIDE SEQUENCE [LARGE SCALE GENOMIC DNA]</scope>
    <source>
        <strain evidence="16 17">UAMH 11012</strain>
    </source>
</reference>
<evidence type="ECO:0000256" key="6">
    <source>
        <dbReference type="ARBA" id="ARBA00022882"/>
    </source>
</evidence>
<sequence>MPSDATSSQPLLGEPSSSSSPTNSKQPSSPSSPCSSATKDNPKRLQHLHQYCRNSVKAFLSSPAQHYTVLSLVSFDLLGIFADIIINLYQCDEGDFAGPWWNDVRGGLGIAGLVFSCLFMLELILSVWAFGWRYFNSKFHCFDAAVIVAGFITDVLLHGVLEEVASLVVILRLWRFFKIIEEFSVGAEEQMDGLNLRIEQLETENEDLRRELKKQKGTLDEEEEVGFGIQSGSGA</sequence>
<keyword evidence="3" id="KW-0813">Transport</keyword>
<evidence type="ECO:0000256" key="12">
    <source>
        <dbReference type="ARBA" id="ARBA00031989"/>
    </source>
</evidence>
<comment type="subcellular location">
    <subcellularLocation>
        <location evidence="1">Cell membrane</location>
        <topology evidence="1">Multi-pass membrane protein</topology>
    </subcellularLocation>
</comment>
<evidence type="ECO:0000256" key="3">
    <source>
        <dbReference type="ARBA" id="ARBA00022448"/>
    </source>
</evidence>
<keyword evidence="5 14" id="KW-0812">Transmembrane</keyword>
<dbReference type="Pfam" id="PF00520">
    <property type="entry name" value="Ion_trans"/>
    <property type="match status" value="1"/>
</dbReference>
<feature type="transmembrane region" description="Helical" evidence="14">
    <location>
        <begin position="109"/>
        <end position="130"/>
    </location>
</feature>
<dbReference type="InterPro" id="IPR031846">
    <property type="entry name" value="Hvcn1"/>
</dbReference>
<dbReference type="OrthoDB" id="427456at2759"/>
<evidence type="ECO:0000256" key="7">
    <source>
        <dbReference type="ARBA" id="ARBA00022989"/>
    </source>
</evidence>